<keyword evidence="1" id="KW-0472">Membrane</keyword>
<sequence>MTEHSLSLGQPDLPESTLSLPLSSSWMLGSMVLSATMLLGFGWLFFPLDVRMVWTMLAQAILFSLAISVLVMDVMRVWKTKAFMPRWHVLVFVPVWVAVGLFNLRNAYDCMKAAGQW</sequence>
<organism evidence="2 3">
    <name type="scientific">Gluconobacter potus</name>
    <dbReference type="NCBI Taxonomy" id="2724927"/>
    <lineage>
        <taxon>Bacteria</taxon>
        <taxon>Pseudomonadati</taxon>
        <taxon>Pseudomonadota</taxon>
        <taxon>Alphaproteobacteria</taxon>
        <taxon>Acetobacterales</taxon>
        <taxon>Acetobacteraceae</taxon>
        <taxon>Gluconobacter</taxon>
    </lineage>
</organism>
<protein>
    <submittedName>
        <fullName evidence="2">Uncharacterized protein</fullName>
    </submittedName>
</protein>
<dbReference type="PATRIC" id="fig|442.7.peg.3482"/>
<feature type="transmembrane region" description="Helical" evidence="1">
    <location>
        <begin position="26"/>
        <end position="46"/>
    </location>
</feature>
<accession>A0A149QZV8</accession>
<evidence type="ECO:0000256" key="1">
    <source>
        <dbReference type="SAM" id="Phobius"/>
    </source>
</evidence>
<feature type="transmembrane region" description="Helical" evidence="1">
    <location>
        <begin position="87"/>
        <end position="104"/>
    </location>
</feature>
<keyword evidence="1" id="KW-1133">Transmembrane helix</keyword>
<comment type="caution">
    <text evidence="2">The sequence shown here is derived from an EMBL/GenBank/DDBJ whole genome shotgun (WGS) entry which is preliminary data.</text>
</comment>
<gene>
    <name evidence="2" type="ORF">AD929_01525</name>
</gene>
<name>A0A149QZV8_9PROT</name>
<feature type="transmembrane region" description="Helical" evidence="1">
    <location>
        <begin position="53"/>
        <end position="75"/>
    </location>
</feature>
<dbReference type="AlphaFoldDB" id="A0A149QZV8"/>
<reference evidence="2 3" key="1">
    <citation type="submission" date="2015-06" db="EMBL/GenBank/DDBJ databases">
        <title>Improved classification and identification of acetic acid bacteria using matrix-assisted laser desorption/ionization time-of-flight mass spectrometry; Gluconobacter nephelii and Gluconobacter uchimurae are later heterotypic synonyms of Gluconobacter japonicus and Gluconobacter oxydans, respectively.</title>
        <authorList>
            <person name="Li L."/>
            <person name="Cleenwerck I."/>
            <person name="De Vuyst L."/>
            <person name="Vandamme P."/>
        </authorList>
    </citation>
    <scope>NUCLEOTIDE SEQUENCE [LARGE SCALE GENOMIC DNA]</scope>
    <source>
        <strain evidence="2 3">LMG 1764</strain>
    </source>
</reference>
<proteinExistence type="predicted"/>
<dbReference type="EMBL" id="LHZB01000080">
    <property type="protein sequence ID" value="KXV02856.1"/>
    <property type="molecule type" value="Genomic_DNA"/>
</dbReference>
<dbReference type="Proteomes" id="UP000075573">
    <property type="component" value="Unassembled WGS sequence"/>
</dbReference>
<evidence type="ECO:0000313" key="3">
    <source>
        <dbReference type="Proteomes" id="UP000075573"/>
    </source>
</evidence>
<keyword evidence="1" id="KW-0812">Transmembrane</keyword>
<evidence type="ECO:0000313" key="2">
    <source>
        <dbReference type="EMBL" id="KXV02856.1"/>
    </source>
</evidence>